<keyword evidence="3" id="KW-1133">Transmembrane helix</keyword>
<feature type="transmembrane region" description="Helical" evidence="3">
    <location>
        <begin position="199"/>
        <end position="221"/>
    </location>
</feature>
<dbReference type="EMBL" id="JAIQZJ010000002">
    <property type="protein sequence ID" value="MBZ5737616.1"/>
    <property type="molecule type" value="Genomic_DNA"/>
</dbReference>
<accession>A0ABS7UA65</accession>
<dbReference type="Pfam" id="PF00892">
    <property type="entry name" value="EamA"/>
    <property type="match status" value="1"/>
</dbReference>
<keyword evidence="3" id="KW-0472">Membrane</keyword>
<feature type="transmembrane region" description="Helical" evidence="3">
    <location>
        <begin position="228"/>
        <end position="249"/>
    </location>
</feature>
<dbReference type="InterPro" id="IPR000620">
    <property type="entry name" value="EamA_dom"/>
</dbReference>
<comment type="caution">
    <text evidence="5">The sequence shown here is derived from an EMBL/GenBank/DDBJ whole genome shotgun (WGS) entry which is preliminary data.</text>
</comment>
<protein>
    <submittedName>
        <fullName evidence="5">EamA family transporter</fullName>
    </submittedName>
</protein>
<feature type="compositionally biased region" description="Basic and acidic residues" evidence="2">
    <location>
        <begin position="276"/>
        <end position="290"/>
    </location>
</feature>
<evidence type="ECO:0000313" key="6">
    <source>
        <dbReference type="Proteomes" id="UP000780875"/>
    </source>
</evidence>
<sequence>MNLSPTRVGASMAVASMLCVQLGLAVSVGLIDQVGAEGAAWLRLAWAGVIMLVVVRPRRGAFTPEALRAGVALGVVTAGLTLLFMAAVARLPLGTASALEFLGPLGVAVARSRGTGRLWALLAALGVLGLTEPWAGTADPVGVGFALAAAACWAAYILLTQHVGDQVSGVAGLAISMPVAGVVATVVAGPSVVGHLTPTLLLAGLGLAVLLPVVPFTLELLALRRLSAGAFGTLMALEPAFALLIGLVALHQVPGPLGVVGVLLVVAAGVGAESAGTREDRVEPATDQDRHRPHPGPGAPSSDHPRSAPGRLPSPEWGDDRACEMR</sequence>
<dbReference type="RefSeq" id="WP_224121992.1">
    <property type="nucleotide sequence ID" value="NZ_JAIQZJ010000002.1"/>
</dbReference>
<evidence type="ECO:0000256" key="3">
    <source>
        <dbReference type="SAM" id="Phobius"/>
    </source>
</evidence>
<proteinExistence type="inferred from homology"/>
<dbReference type="Proteomes" id="UP000780875">
    <property type="component" value="Unassembled WGS sequence"/>
</dbReference>
<feature type="region of interest" description="Disordered" evidence="2">
    <location>
        <begin position="275"/>
        <end position="326"/>
    </location>
</feature>
<evidence type="ECO:0000313" key="5">
    <source>
        <dbReference type="EMBL" id="MBZ5737616.1"/>
    </source>
</evidence>
<gene>
    <name evidence="5" type="ORF">K8U61_05530</name>
</gene>
<name>A0ABS7UA65_9ACTN</name>
<keyword evidence="6" id="KW-1185">Reference proteome</keyword>
<evidence type="ECO:0000256" key="1">
    <source>
        <dbReference type="ARBA" id="ARBA00007362"/>
    </source>
</evidence>
<feature type="transmembrane region" description="Helical" evidence="3">
    <location>
        <begin position="141"/>
        <end position="159"/>
    </location>
</feature>
<comment type="similarity">
    <text evidence="1">Belongs to the EamA transporter family.</text>
</comment>
<feature type="transmembrane region" description="Helical" evidence="3">
    <location>
        <begin position="67"/>
        <end position="87"/>
    </location>
</feature>
<feature type="domain" description="EamA" evidence="4">
    <location>
        <begin position="142"/>
        <end position="268"/>
    </location>
</feature>
<reference evidence="5 6" key="1">
    <citation type="submission" date="2021-09" db="EMBL/GenBank/DDBJ databases">
        <title>Whole genome sequence of Nocardioides sp. GBK3QG-3.</title>
        <authorList>
            <person name="Tuo L."/>
        </authorList>
    </citation>
    <scope>NUCLEOTIDE SEQUENCE [LARGE SCALE GENOMIC DNA]</scope>
    <source>
        <strain evidence="5 6">GBK3QG-3</strain>
    </source>
</reference>
<feature type="transmembrane region" description="Helical" evidence="3">
    <location>
        <begin position="171"/>
        <end position="193"/>
    </location>
</feature>
<evidence type="ECO:0000259" key="4">
    <source>
        <dbReference type="Pfam" id="PF00892"/>
    </source>
</evidence>
<keyword evidence="3" id="KW-0812">Transmembrane</keyword>
<organism evidence="5 6">
    <name type="scientific">Nocardioides mangrovi</name>
    <dbReference type="NCBI Taxonomy" id="2874580"/>
    <lineage>
        <taxon>Bacteria</taxon>
        <taxon>Bacillati</taxon>
        <taxon>Actinomycetota</taxon>
        <taxon>Actinomycetes</taxon>
        <taxon>Propionibacteriales</taxon>
        <taxon>Nocardioidaceae</taxon>
        <taxon>Nocardioides</taxon>
    </lineage>
</organism>
<feature type="transmembrane region" description="Helical" evidence="3">
    <location>
        <begin position="255"/>
        <end position="272"/>
    </location>
</feature>
<feature type="transmembrane region" description="Helical" evidence="3">
    <location>
        <begin position="39"/>
        <end position="55"/>
    </location>
</feature>
<evidence type="ECO:0000256" key="2">
    <source>
        <dbReference type="SAM" id="MobiDB-lite"/>
    </source>
</evidence>